<evidence type="ECO:0000313" key="1">
    <source>
        <dbReference type="EMBL" id="OMJ96334.1"/>
    </source>
</evidence>
<comment type="caution">
    <text evidence="1">The sequence shown here is derived from an EMBL/GenBank/DDBJ whole genome shotgun (WGS) entry which is preliminary data.</text>
</comment>
<dbReference type="Proteomes" id="UP000187209">
    <property type="component" value="Unassembled WGS sequence"/>
</dbReference>
<evidence type="ECO:0000313" key="2">
    <source>
        <dbReference type="Proteomes" id="UP000187209"/>
    </source>
</evidence>
<accession>A0A1R2D4Y1</accession>
<sequence>MYSGIIFFLSGLRQKVQEIEHAIKIFIEAFTENDEEKKFLISGVLNVFYSERINCSELINLFDNEV</sequence>
<keyword evidence="2" id="KW-1185">Reference proteome</keyword>
<protein>
    <submittedName>
        <fullName evidence="1">Uncharacterized protein</fullName>
    </submittedName>
</protein>
<dbReference type="AlphaFoldDB" id="A0A1R2D4Y1"/>
<gene>
    <name evidence="1" type="ORF">SteCoe_70</name>
</gene>
<dbReference type="EMBL" id="MPUH01000001">
    <property type="protein sequence ID" value="OMJ96334.1"/>
    <property type="molecule type" value="Genomic_DNA"/>
</dbReference>
<name>A0A1R2D4Y1_9CILI</name>
<proteinExistence type="predicted"/>
<organism evidence="1 2">
    <name type="scientific">Stentor coeruleus</name>
    <dbReference type="NCBI Taxonomy" id="5963"/>
    <lineage>
        <taxon>Eukaryota</taxon>
        <taxon>Sar</taxon>
        <taxon>Alveolata</taxon>
        <taxon>Ciliophora</taxon>
        <taxon>Postciliodesmatophora</taxon>
        <taxon>Heterotrichea</taxon>
        <taxon>Heterotrichida</taxon>
        <taxon>Stentoridae</taxon>
        <taxon>Stentor</taxon>
    </lineage>
</organism>
<reference evidence="1 2" key="1">
    <citation type="submission" date="2016-11" db="EMBL/GenBank/DDBJ databases">
        <title>The macronuclear genome of Stentor coeruleus: a giant cell with tiny introns.</title>
        <authorList>
            <person name="Slabodnick M."/>
            <person name="Ruby J.G."/>
            <person name="Reiff S.B."/>
            <person name="Swart E.C."/>
            <person name="Gosai S."/>
            <person name="Prabakaran S."/>
            <person name="Witkowska E."/>
            <person name="Larue G.E."/>
            <person name="Fisher S."/>
            <person name="Freeman R.M."/>
            <person name="Gunawardena J."/>
            <person name="Chu W."/>
            <person name="Stover N.A."/>
            <person name="Gregory B.D."/>
            <person name="Nowacki M."/>
            <person name="Derisi J."/>
            <person name="Roy S.W."/>
            <person name="Marshall W.F."/>
            <person name="Sood P."/>
        </authorList>
    </citation>
    <scope>NUCLEOTIDE SEQUENCE [LARGE SCALE GENOMIC DNA]</scope>
    <source>
        <strain evidence="1">WM001</strain>
    </source>
</reference>